<dbReference type="PROSITE" id="PS00463">
    <property type="entry name" value="ZN2_CY6_FUNGAL_1"/>
    <property type="match status" value="1"/>
</dbReference>
<proteinExistence type="predicted"/>
<feature type="domain" description="Zn(2)-C6 fungal-type" evidence="4">
    <location>
        <begin position="24"/>
        <end position="57"/>
    </location>
</feature>
<gene>
    <name evidence="5" type="ORF">BDZ94DRAFT_1323197</name>
</gene>
<dbReference type="InterPro" id="IPR020448">
    <property type="entry name" value="Maltose_ferment_reg_DNA-bd"/>
</dbReference>
<sequence length="356" mass="40835">MSSNEEDYDGDGQQGSKKRRIQRACDICRRKKIRCDGVQMPGNRCSNCIAYSFDCTYVEAAKKRGPPKGYVESLEIRLEKLEKLLRKICPDEDFLKDLHANLDNDKWITDKMVRSRKPSNGTSHSHSPLPLTTGTMQPPTPQELATSIIRRVGSPVPNTDNFPDDDFAHISLSDNLKRMSLDPKLDLDMRFFGKSSGAMFVQTAIELKNEYIGSDQPDLRRPVLGNKRPEFWTVRSWEGRTHFVDRPVYKFPEEDLLKALIELYFKHSNLYIPLLHRPTFENSIAEGLHLKNDMFGATVLLVCAVASRYSDDPRILLDGVDSYHSCGWKWFDQHPHYSIYNTTVYVLGHPHLSIKT</sequence>
<dbReference type="GO" id="GO:0003677">
    <property type="term" value="F:DNA binding"/>
    <property type="evidence" value="ECO:0007669"/>
    <property type="project" value="InterPro"/>
</dbReference>
<dbReference type="InterPro" id="IPR007219">
    <property type="entry name" value="XnlR_reg_dom"/>
</dbReference>
<protein>
    <recommendedName>
        <fullName evidence="4">Zn(2)-C6 fungal-type domain-containing protein</fullName>
    </recommendedName>
</protein>
<dbReference type="Pfam" id="PF00172">
    <property type="entry name" value="Zn_clus"/>
    <property type="match status" value="1"/>
</dbReference>
<dbReference type="CDD" id="cd00067">
    <property type="entry name" value="GAL4"/>
    <property type="match status" value="1"/>
</dbReference>
<feature type="compositionally biased region" description="Polar residues" evidence="3">
    <location>
        <begin position="118"/>
        <end position="137"/>
    </location>
</feature>
<dbReference type="PANTHER" id="PTHR46910">
    <property type="entry name" value="TRANSCRIPTION FACTOR PDR1"/>
    <property type="match status" value="1"/>
</dbReference>
<dbReference type="PROSITE" id="PS50048">
    <property type="entry name" value="ZN2_CY6_FUNGAL_2"/>
    <property type="match status" value="1"/>
</dbReference>
<evidence type="ECO:0000259" key="4">
    <source>
        <dbReference type="PROSITE" id="PS50048"/>
    </source>
</evidence>
<dbReference type="InterPro" id="IPR050987">
    <property type="entry name" value="AtrR-like"/>
</dbReference>
<dbReference type="OrthoDB" id="4456959at2759"/>
<evidence type="ECO:0000256" key="1">
    <source>
        <dbReference type="ARBA" id="ARBA00022723"/>
    </source>
</evidence>
<dbReference type="GO" id="GO:0000981">
    <property type="term" value="F:DNA-binding transcription factor activity, RNA polymerase II-specific"/>
    <property type="evidence" value="ECO:0007669"/>
    <property type="project" value="InterPro"/>
</dbReference>
<dbReference type="EMBL" id="MU150281">
    <property type="protein sequence ID" value="KAF9461610.1"/>
    <property type="molecule type" value="Genomic_DNA"/>
</dbReference>
<dbReference type="PRINTS" id="PR00054">
    <property type="entry name" value="FUNGALZNCYS"/>
</dbReference>
<evidence type="ECO:0000256" key="3">
    <source>
        <dbReference type="SAM" id="MobiDB-lite"/>
    </source>
</evidence>
<dbReference type="Gene3D" id="4.10.240.10">
    <property type="entry name" value="Zn(2)-C6 fungal-type DNA-binding domain"/>
    <property type="match status" value="1"/>
</dbReference>
<dbReference type="SMART" id="SM00066">
    <property type="entry name" value="GAL4"/>
    <property type="match status" value="1"/>
</dbReference>
<dbReference type="Pfam" id="PF04082">
    <property type="entry name" value="Fungal_trans"/>
    <property type="match status" value="1"/>
</dbReference>
<dbReference type="CDD" id="cd12148">
    <property type="entry name" value="fungal_TF_MHR"/>
    <property type="match status" value="1"/>
</dbReference>
<dbReference type="InterPro" id="IPR036864">
    <property type="entry name" value="Zn2-C6_fun-type_DNA-bd_sf"/>
</dbReference>
<dbReference type="InterPro" id="IPR001138">
    <property type="entry name" value="Zn2Cys6_DnaBD"/>
</dbReference>
<evidence type="ECO:0000313" key="6">
    <source>
        <dbReference type="Proteomes" id="UP000807353"/>
    </source>
</evidence>
<reference evidence="5" key="1">
    <citation type="submission" date="2020-11" db="EMBL/GenBank/DDBJ databases">
        <authorList>
            <consortium name="DOE Joint Genome Institute"/>
            <person name="Ahrendt S."/>
            <person name="Riley R."/>
            <person name="Andreopoulos W."/>
            <person name="Labutti K."/>
            <person name="Pangilinan J."/>
            <person name="Ruiz-Duenas F.J."/>
            <person name="Barrasa J.M."/>
            <person name="Sanchez-Garcia M."/>
            <person name="Camarero S."/>
            <person name="Miyauchi S."/>
            <person name="Serrano A."/>
            <person name="Linde D."/>
            <person name="Babiker R."/>
            <person name="Drula E."/>
            <person name="Ayuso-Fernandez I."/>
            <person name="Pacheco R."/>
            <person name="Padilla G."/>
            <person name="Ferreira P."/>
            <person name="Barriuso J."/>
            <person name="Kellner H."/>
            <person name="Castanera R."/>
            <person name="Alfaro M."/>
            <person name="Ramirez L."/>
            <person name="Pisabarro A.G."/>
            <person name="Kuo A."/>
            <person name="Tritt A."/>
            <person name="Lipzen A."/>
            <person name="He G."/>
            <person name="Yan M."/>
            <person name="Ng V."/>
            <person name="Cullen D."/>
            <person name="Martin F."/>
            <person name="Rosso M.-N."/>
            <person name="Henrissat B."/>
            <person name="Hibbett D."/>
            <person name="Martinez A.T."/>
            <person name="Grigoriev I.V."/>
        </authorList>
    </citation>
    <scope>NUCLEOTIDE SEQUENCE</scope>
    <source>
        <strain evidence="5">CBS 247.69</strain>
    </source>
</reference>
<accession>A0A9P5Y3H4</accession>
<feature type="region of interest" description="Disordered" evidence="3">
    <location>
        <begin position="114"/>
        <end position="141"/>
    </location>
</feature>
<dbReference type="AlphaFoldDB" id="A0A9P5Y3H4"/>
<comment type="caution">
    <text evidence="5">The sequence shown here is derived from an EMBL/GenBank/DDBJ whole genome shotgun (WGS) entry which is preliminary data.</text>
</comment>
<keyword evidence="1" id="KW-0479">Metal-binding</keyword>
<dbReference type="PANTHER" id="PTHR46910:SF38">
    <property type="entry name" value="ZN(2)-C6 FUNGAL-TYPE DOMAIN-CONTAINING PROTEIN"/>
    <property type="match status" value="1"/>
</dbReference>
<name>A0A9P5Y3H4_9AGAR</name>
<dbReference type="Proteomes" id="UP000807353">
    <property type="component" value="Unassembled WGS sequence"/>
</dbReference>
<evidence type="ECO:0000313" key="5">
    <source>
        <dbReference type="EMBL" id="KAF9461610.1"/>
    </source>
</evidence>
<evidence type="ECO:0000256" key="2">
    <source>
        <dbReference type="ARBA" id="ARBA00023242"/>
    </source>
</evidence>
<keyword evidence="6" id="KW-1185">Reference proteome</keyword>
<dbReference type="GO" id="GO:0005634">
    <property type="term" value="C:nucleus"/>
    <property type="evidence" value="ECO:0007669"/>
    <property type="project" value="InterPro"/>
</dbReference>
<dbReference type="SUPFAM" id="SSF57701">
    <property type="entry name" value="Zn2/Cys6 DNA-binding domain"/>
    <property type="match status" value="1"/>
</dbReference>
<organism evidence="5 6">
    <name type="scientific">Collybia nuda</name>
    <dbReference type="NCBI Taxonomy" id="64659"/>
    <lineage>
        <taxon>Eukaryota</taxon>
        <taxon>Fungi</taxon>
        <taxon>Dikarya</taxon>
        <taxon>Basidiomycota</taxon>
        <taxon>Agaricomycotina</taxon>
        <taxon>Agaricomycetes</taxon>
        <taxon>Agaricomycetidae</taxon>
        <taxon>Agaricales</taxon>
        <taxon>Tricholomatineae</taxon>
        <taxon>Clitocybaceae</taxon>
        <taxon>Collybia</taxon>
    </lineage>
</organism>
<dbReference type="GO" id="GO:0008270">
    <property type="term" value="F:zinc ion binding"/>
    <property type="evidence" value="ECO:0007669"/>
    <property type="project" value="InterPro"/>
</dbReference>
<dbReference type="GO" id="GO:0006351">
    <property type="term" value="P:DNA-templated transcription"/>
    <property type="evidence" value="ECO:0007669"/>
    <property type="project" value="InterPro"/>
</dbReference>
<keyword evidence="2" id="KW-0539">Nucleus</keyword>